<organism evidence="1 2">
    <name type="scientific">Phaeobacter inhibens</name>
    <dbReference type="NCBI Taxonomy" id="221822"/>
    <lineage>
        <taxon>Bacteria</taxon>
        <taxon>Pseudomonadati</taxon>
        <taxon>Pseudomonadota</taxon>
        <taxon>Alphaproteobacteria</taxon>
        <taxon>Rhodobacterales</taxon>
        <taxon>Roseobacteraceae</taxon>
        <taxon>Phaeobacter</taxon>
    </lineage>
</organism>
<evidence type="ECO:0000313" key="2">
    <source>
        <dbReference type="Proteomes" id="UP000236536"/>
    </source>
</evidence>
<gene>
    <name evidence="1" type="ORF">PhaeoP66_04293</name>
</gene>
<keyword evidence="2" id="KW-1185">Reference proteome</keyword>
<proteinExistence type="predicted"/>
<evidence type="ECO:0000313" key="1">
    <source>
        <dbReference type="EMBL" id="AUQ97019.1"/>
    </source>
</evidence>
<geneLocation type="plasmid" evidence="1 2">
    <name>pP66_d</name>
</geneLocation>
<dbReference type="RefSeq" id="WP_254695564.1">
    <property type="nucleotide sequence ID" value="NZ_CP010709.1"/>
</dbReference>
<reference evidence="1 2" key="1">
    <citation type="journal article" date="2017" name="Genome Biol. Evol.">
        <title>Trajectories and Drivers of Genome Evolution in Surface-Associated Marine Phaeobacter.</title>
        <authorList>
            <person name="Freese H.M."/>
            <person name="Sikorski J."/>
            <person name="Bunk B."/>
            <person name="Scheuner C."/>
            <person name="Meier-Kolthoff J.P."/>
            <person name="Sproer C."/>
            <person name="Gram L."/>
            <person name="Overmann J."/>
        </authorList>
    </citation>
    <scope>NUCLEOTIDE SEQUENCE [LARGE SCALE GENOMIC DNA]</scope>
    <source>
        <strain evidence="1 2">P66</strain>
    </source>
</reference>
<reference evidence="1 2" key="2">
    <citation type="journal article" date="2017" name="Int. J. Syst. Evol. Microbiol.">
        <title>Adaptation of Surface-Associated Bacteria to the Open Ocean: A Genomically Distinct Subpopulation of Phaeobacter gallaeciensis Colonizes Pacific Mesozooplankton.</title>
        <authorList>
            <person name="Freese H.M."/>
            <person name="Methner A."/>
            <person name="Overmann J."/>
        </authorList>
    </citation>
    <scope>NUCLEOTIDE SEQUENCE [LARGE SCALE GENOMIC DNA]</scope>
    <source>
        <strain evidence="1 2">P66</strain>
    </source>
</reference>
<dbReference type="Proteomes" id="UP000236536">
    <property type="component" value="Plasmid pP66_d"/>
</dbReference>
<sequence>MNKVLHEWDVAPAMVVHDLMIVMKLGRHVKGKFQVSKKARALASNRGAFFADLAETYLFRYNHARTARSEFTAPGNWDIFLNIINVEAEQGLTEPHLVKTLYGLEKHGVYDREYYDHAGFLFTHLLRPLSWIWLLAETSGSDRRSDKTYWKTPLWHACLTLSTNELVASPSRH</sequence>
<dbReference type="EMBL" id="CP010709">
    <property type="protein sequence ID" value="AUQ97019.1"/>
    <property type="molecule type" value="Genomic_DNA"/>
</dbReference>
<name>A0ABM6RKD6_9RHOB</name>
<protein>
    <submittedName>
        <fullName evidence="1">Uncharacterized protein</fullName>
    </submittedName>
</protein>
<keyword evidence="1" id="KW-0614">Plasmid</keyword>
<accession>A0ABM6RKD6</accession>